<proteinExistence type="predicted"/>
<dbReference type="RefSeq" id="WP_048088391.1">
    <property type="nucleotide sequence ID" value="NZ_JMIY01000001.1"/>
</dbReference>
<evidence type="ECO:0000313" key="3">
    <source>
        <dbReference type="Proteomes" id="UP000027153"/>
    </source>
</evidence>
<gene>
    <name evidence="2" type="ORF">ANME2D_00229</name>
</gene>
<dbReference type="AlphaFoldDB" id="A0A062VBT4"/>
<reference evidence="2 3" key="1">
    <citation type="journal article" date="2013" name="Nature">
        <title>Anaerobic oxidation of methane coupled to nitrate reduction in a novel archaeal lineage.</title>
        <authorList>
            <person name="Haroon M.F."/>
            <person name="Hu S."/>
            <person name="Shi Y."/>
            <person name="Imelfort M."/>
            <person name="Keller J."/>
            <person name="Hugenholtz P."/>
            <person name="Yuan Z."/>
            <person name="Tyson G.W."/>
        </authorList>
    </citation>
    <scope>NUCLEOTIDE SEQUENCE [LARGE SCALE GENOMIC DNA]</scope>
    <source>
        <strain evidence="2 3">ANME-2d</strain>
    </source>
</reference>
<keyword evidence="1" id="KW-0812">Transmembrane</keyword>
<protein>
    <submittedName>
        <fullName evidence="2">Uncharacterized protein</fullName>
    </submittedName>
</protein>
<comment type="caution">
    <text evidence="2">The sequence shown here is derived from an EMBL/GenBank/DDBJ whole genome shotgun (WGS) entry which is preliminary data.</text>
</comment>
<keyword evidence="1" id="KW-1133">Transmembrane helix</keyword>
<evidence type="ECO:0000256" key="1">
    <source>
        <dbReference type="SAM" id="Phobius"/>
    </source>
</evidence>
<accession>A0A062VBT4</accession>
<keyword evidence="1" id="KW-0472">Membrane</keyword>
<organism evidence="2 3">
    <name type="scientific">Candidatus Methanoperedens nitratireducens</name>
    <dbReference type="NCBI Taxonomy" id="1392998"/>
    <lineage>
        <taxon>Archaea</taxon>
        <taxon>Methanobacteriati</taxon>
        <taxon>Methanobacteriota</taxon>
        <taxon>Stenosarchaea group</taxon>
        <taxon>Methanomicrobia</taxon>
        <taxon>Methanosarcinales</taxon>
        <taxon>ANME-2 cluster</taxon>
        <taxon>Candidatus Methanoperedentaceae</taxon>
        <taxon>Candidatus Methanoperedens</taxon>
    </lineage>
</organism>
<keyword evidence="3" id="KW-1185">Reference proteome</keyword>
<feature type="transmembrane region" description="Helical" evidence="1">
    <location>
        <begin position="72"/>
        <end position="90"/>
    </location>
</feature>
<evidence type="ECO:0000313" key="2">
    <source>
        <dbReference type="EMBL" id="KCZ73169.1"/>
    </source>
</evidence>
<sequence length="118" mass="13563">MNSKLLIYNKRKTKCGLSECCPIQDDALAEAREWELRAKKYEQILKMHNLLKEEPNKLGVFRRILSINNIDLFFIYACYIVGFASILFGWSLSNNYFITLGVLSLLLVTIHTGGSKDE</sequence>
<feature type="transmembrane region" description="Helical" evidence="1">
    <location>
        <begin position="96"/>
        <end position="114"/>
    </location>
</feature>
<name>A0A062VBT4_9EURY</name>
<dbReference type="EMBL" id="JMIY01000001">
    <property type="protein sequence ID" value="KCZ73169.1"/>
    <property type="molecule type" value="Genomic_DNA"/>
</dbReference>
<dbReference type="Proteomes" id="UP000027153">
    <property type="component" value="Unassembled WGS sequence"/>
</dbReference>